<evidence type="ECO:0008006" key="4">
    <source>
        <dbReference type="Google" id="ProtNLM"/>
    </source>
</evidence>
<sequence length="260" mass="28388">MPWSHECRSQWIKQRTLPPTEAKLKRTPQPGPSEYTTPTVIGGKGFSHIRRAPAYSFGLRPPLLRPGPGQGIDVPLFDVCGFTKLGPTRLTHGVMSARLAPPCLAAGDPGPAAYRPRAHAASRRPPAYSMRPAASDPPPDPDVWTPSPNMYLPPVPGKSTPAFTLGSKPSAHSKKSTLPGPGGYNPNFNYVLKTVPRFGFGAPYRKPKTTSDPSPTYCHKRFMYDKKSTPAYSFGIKHSKYLGEPRAYLKESKLTLPLAQ</sequence>
<protein>
    <recommendedName>
        <fullName evidence="4">Outer dense fiber protein 3-like protein 2</fullName>
    </recommendedName>
</protein>
<comment type="caution">
    <text evidence="2">The sequence shown here is derived from an EMBL/GenBank/DDBJ whole genome shotgun (WGS) entry which is preliminary data.</text>
</comment>
<dbReference type="Pfam" id="PF07004">
    <property type="entry name" value="SHIPPO-rpt"/>
    <property type="match status" value="4"/>
</dbReference>
<dbReference type="Proteomes" id="UP000823941">
    <property type="component" value="Chromosome 5"/>
</dbReference>
<name>A0ABQ7QZT0_PLUXY</name>
<evidence type="ECO:0000313" key="3">
    <source>
        <dbReference type="Proteomes" id="UP000823941"/>
    </source>
</evidence>
<dbReference type="InterPro" id="IPR010736">
    <property type="entry name" value="SHIPPO-rpt"/>
</dbReference>
<organism evidence="2 3">
    <name type="scientific">Plutella xylostella</name>
    <name type="common">Diamondback moth</name>
    <name type="synonym">Plutella maculipennis</name>
    <dbReference type="NCBI Taxonomy" id="51655"/>
    <lineage>
        <taxon>Eukaryota</taxon>
        <taxon>Metazoa</taxon>
        <taxon>Ecdysozoa</taxon>
        <taxon>Arthropoda</taxon>
        <taxon>Hexapoda</taxon>
        <taxon>Insecta</taxon>
        <taxon>Pterygota</taxon>
        <taxon>Neoptera</taxon>
        <taxon>Endopterygota</taxon>
        <taxon>Lepidoptera</taxon>
        <taxon>Glossata</taxon>
        <taxon>Ditrysia</taxon>
        <taxon>Yponomeutoidea</taxon>
        <taxon>Plutellidae</taxon>
        <taxon>Plutella</taxon>
    </lineage>
</organism>
<proteinExistence type="predicted"/>
<dbReference type="EMBL" id="JAHIBW010000005">
    <property type="protein sequence ID" value="KAG7310550.1"/>
    <property type="molecule type" value="Genomic_DNA"/>
</dbReference>
<keyword evidence="3" id="KW-1185">Reference proteome</keyword>
<evidence type="ECO:0000313" key="2">
    <source>
        <dbReference type="EMBL" id="KAG7310550.1"/>
    </source>
</evidence>
<feature type="region of interest" description="Disordered" evidence="1">
    <location>
        <begin position="16"/>
        <end position="42"/>
    </location>
</feature>
<reference evidence="2 3" key="1">
    <citation type="submission" date="2021-06" db="EMBL/GenBank/DDBJ databases">
        <title>A haploid diamondback moth (Plutella xylostella L.) genome assembly resolves 31 chromosomes and identifies a diamide resistance mutation.</title>
        <authorList>
            <person name="Ward C.M."/>
            <person name="Perry K.D."/>
            <person name="Baker G."/>
            <person name="Powis K."/>
            <person name="Heckel D.G."/>
            <person name="Baxter S.W."/>
        </authorList>
    </citation>
    <scope>NUCLEOTIDE SEQUENCE [LARGE SCALE GENOMIC DNA]</scope>
    <source>
        <strain evidence="2 3">LV</strain>
        <tissue evidence="2">Single pupa</tissue>
    </source>
</reference>
<evidence type="ECO:0000256" key="1">
    <source>
        <dbReference type="SAM" id="MobiDB-lite"/>
    </source>
</evidence>
<gene>
    <name evidence="2" type="ORF">JYU34_003339</name>
</gene>
<feature type="region of interest" description="Disordered" evidence="1">
    <location>
        <begin position="113"/>
        <end position="181"/>
    </location>
</feature>
<accession>A0ABQ7QZT0</accession>